<evidence type="ECO:0000256" key="1">
    <source>
        <dbReference type="ARBA" id="ARBA00022723"/>
    </source>
</evidence>
<name>A0AAE0XDE4_9PEZI</name>
<comment type="caution">
    <text evidence="5">The sequence shown here is derived from an EMBL/GenBank/DDBJ whole genome shotgun (WGS) entry which is preliminary data.</text>
</comment>
<feature type="domain" description="Tyrosinase copper-binding" evidence="4">
    <location>
        <begin position="311"/>
        <end position="322"/>
    </location>
</feature>
<gene>
    <name evidence="5" type="ORF">B0T22DRAFT_499870</name>
</gene>
<dbReference type="InterPro" id="IPR050316">
    <property type="entry name" value="Tyrosinase/Hemocyanin"/>
</dbReference>
<feature type="chain" id="PRO_5042140062" description="Tyrosinase copper-binding domain-containing protein" evidence="3">
    <location>
        <begin position="34"/>
        <end position="382"/>
    </location>
</feature>
<dbReference type="InterPro" id="IPR002227">
    <property type="entry name" value="Tyrosinase_Cu-bd"/>
</dbReference>
<keyword evidence="1" id="KW-0479">Metal-binding</keyword>
<evidence type="ECO:0000313" key="6">
    <source>
        <dbReference type="Proteomes" id="UP001270362"/>
    </source>
</evidence>
<evidence type="ECO:0000259" key="4">
    <source>
        <dbReference type="PROSITE" id="PS00498"/>
    </source>
</evidence>
<evidence type="ECO:0000256" key="2">
    <source>
        <dbReference type="ARBA" id="ARBA00023002"/>
    </source>
</evidence>
<dbReference type="AlphaFoldDB" id="A0AAE0XDE4"/>
<dbReference type="Pfam" id="PF00264">
    <property type="entry name" value="Tyrosinase"/>
    <property type="match status" value="1"/>
</dbReference>
<dbReference type="EMBL" id="JAULSO010000002">
    <property type="protein sequence ID" value="KAK3690550.1"/>
    <property type="molecule type" value="Genomic_DNA"/>
</dbReference>
<keyword evidence="3" id="KW-0732">Signal</keyword>
<dbReference type="Proteomes" id="UP001270362">
    <property type="component" value="Unassembled WGS sequence"/>
</dbReference>
<keyword evidence="6" id="KW-1185">Reference proteome</keyword>
<dbReference type="GO" id="GO:0016491">
    <property type="term" value="F:oxidoreductase activity"/>
    <property type="evidence" value="ECO:0007669"/>
    <property type="project" value="UniProtKB-KW"/>
</dbReference>
<dbReference type="PANTHER" id="PTHR11474">
    <property type="entry name" value="TYROSINASE FAMILY MEMBER"/>
    <property type="match status" value="1"/>
</dbReference>
<evidence type="ECO:0000313" key="5">
    <source>
        <dbReference type="EMBL" id="KAK3690550.1"/>
    </source>
</evidence>
<dbReference type="Gene3D" id="1.10.1280.10">
    <property type="entry name" value="Di-copper center containing domain from catechol oxidase"/>
    <property type="match status" value="1"/>
</dbReference>
<dbReference type="PROSITE" id="PS00498">
    <property type="entry name" value="TYROSINASE_2"/>
    <property type="match status" value="1"/>
</dbReference>
<dbReference type="PRINTS" id="PR00092">
    <property type="entry name" value="TYROSINASE"/>
</dbReference>
<keyword evidence="2" id="KW-0560">Oxidoreductase</keyword>
<sequence length="382" mass="41618">MPLTGQIPCRRGAKRWHSVSAILGLALVAAASAAPPSSSLPRDVSEDLVLSPELADLIESAQAQAIQEVTDNEEKLRKRVEAASCTIGNLVFHREYGSLSKQERLAYVNAVKCLQSLPPRTPASVAPGSKSRFDDFTVTHIQQTLSIHYSGIFQPWHRWFVYQYEKALCDECGYTGYQPYWDWPKYAAAPQDSPIFNGEYIPHAGPVIEPPASIGGGQIQLPAGVGGVLVATGPFVNMTVNLGPCDLGGAMNTRCANYYTTVFNLLLTPNVDKFRLVSEGVPYMVEIGPHGGIHYTLGGDPGGDLFTSPGDPAFWVHHGQIDRMWRYTNLGSGNYAHITWANEPASNFTKLSDVIDMGYAGESTTIANVMSTTSGDFCYFYL</sequence>
<protein>
    <recommendedName>
        <fullName evidence="4">Tyrosinase copper-binding domain-containing protein</fullName>
    </recommendedName>
</protein>
<organism evidence="5 6">
    <name type="scientific">Podospora appendiculata</name>
    <dbReference type="NCBI Taxonomy" id="314037"/>
    <lineage>
        <taxon>Eukaryota</taxon>
        <taxon>Fungi</taxon>
        <taxon>Dikarya</taxon>
        <taxon>Ascomycota</taxon>
        <taxon>Pezizomycotina</taxon>
        <taxon>Sordariomycetes</taxon>
        <taxon>Sordariomycetidae</taxon>
        <taxon>Sordariales</taxon>
        <taxon>Podosporaceae</taxon>
        <taxon>Podospora</taxon>
    </lineage>
</organism>
<reference evidence="5" key="2">
    <citation type="submission" date="2023-06" db="EMBL/GenBank/DDBJ databases">
        <authorList>
            <consortium name="Lawrence Berkeley National Laboratory"/>
            <person name="Haridas S."/>
            <person name="Hensen N."/>
            <person name="Bonometti L."/>
            <person name="Westerberg I."/>
            <person name="Brannstrom I.O."/>
            <person name="Guillou S."/>
            <person name="Cros-Aarteil S."/>
            <person name="Calhoun S."/>
            <person name="Kuo A."/>
            <person name="Mondo S."/>
            <person name="Pangilinan J."/>
            <person name="Riley R."/>
            <person name="Labutti K."/>
            <person name="Andreopoulos B."/>
            <person name="Lipzen A."/>
            <person name="Chen C."/>
            <person name="Yanf M."/>
            <person name="Daum C."/>
            <person name="Ng V."/>
            <person name="Clum A."/>
            <person name="Steindorff A."/>
            <person name="Ohm R."/>
            <person name="Martin F."/>
            <person name="Silar P."/>
            <person name="Natvig D."/>
            <person name="Lalanne C."/>
            <person name="Gautier V."/>
            <person name="Ament-Velasquez S.L."/>
            <person name="Kruys A."/>
            <person name="Hutchinson M.I."/>
            <person name="Powell A.J."/>
            <person name="Barry K."/>
            <person name="Miller A.N."/>
            <person name="Grigoriev I.V."/>
            <person name="Debuchy R."/>
            <person name="Gladieux P."/>
            <person name="Thoren M.H."/>
            <person name="Johannesson H."/>
        </authorList>
    </citation>
    <scope>NUCLEOTIDE SEQUENCE</scope>
    <source>
        <strain evidence="5">CBS 314.62</strain>
    </source>
</reference>
<dbReference type="PANTHER" id="PTHR11474:SF125">
    <property type="entry name" value="N-ACETYL-6-HYDROXYTRYPTOPHAN OXIDASE IVOB-RELATED"/>
    <property type="match status" value="1"/>
</dbReference>
<dbReference type="InterPro" id="IPR008922">
    <property type="entry name" value="Di-copper_centre_dom_sf"/>
</dbReference>
<feature type="signal peptide" evidence="3">
    <location>
        <begin position="1"/>
        <end position="33"/>
    </location>
</feature>
<dbReference type="GO" id="GO:0046872">
    <property type="term" value="F:metal ion binding"/>
    <property type="evidence" value="ECO:0007669"/>
    <property type="project" value="UniProtKB-KW"/>
</dbReference>
<accession>A0AAE0XDE4</accession>
<evidence type="ECO:0000256" key="3">
    <source>
        <dbReference type="SAM" id="SignalP"/>
    </source>
</evidence>
<reference evidence="5" key="1">
    <citation type="journal article" date="2023" name="Mol. Phylogenet. Evol.">
        <title>Genome-scale phylogeny and comparative genomics of the fungal order Sordariales.</title>
        <authorList>
            <person name="Hensen N."/>
            <person name="Bonometti L."/>
            <person name="Westerberg I."/>
            <person name="Brannstrom I.O."/>
            <person name="Guillou S."/>
            <person name="Cros-Aarteil S."/>
            <person name="Calhoun S."/>
            <person name="Haridas S."/>
            <person name="Kuo A."/>
            <person name="Mondo S."/>
            <person name="Pangilinan J."/>
            <person name="Riley R."/>
            <person name="LaButti K."/>
            <person name="Andreopoulos B."/>
            <person name="Lipzen A."/>
            <person name="Chen C."/>
            <person name="Yan M."/>
            <person name="Daum C."/>
            <person name="Ng V."/>
            <person name="Clum A."/>
            <person name="Steindorff A."/>
            <person name="Ohm R.A."/>
            <person name="Martin F."/>
            <person name="Silar P."/>
            <person name="Natvig D.O."/>
            <person name="Lalanne C."/>
            <person name="Gautier V."/>
            <person name="Ament-Velasquez S.L."/>
            <person name="Kruys A."/>
            <person name="Hutchinson M.I."/>
            <person name="Powell A.J."/>
            <person name="Barry K."/>
            <person name="Miller A.N."/>
            <person name="Grigoriev I.V."/>
            <person name="Debuchy R."/>
            <person name="Gladieux P."/>
            <person name="Hiltunen Thoren M."/>
            <person name="Johannesson H."/>
        </authorList>
    </citation>
    <scope>NUCLEOTIDE SEQUENCE</scope>
    <source>
        <strain evidence="5">CBS 314.62</strain>
    </source>
</reference>
<proteinExistence type="predicted"/>
<dbReference type="SUPFAM" id="SSF48056">
    <property type="entry name" value="Di-copper centre-containing domain"/>
    <property type="match status" value="1"/>
</dbReference>